<dbReference type="RefSeq" id="WP_063370130.1">
    <property type="nucleotide sequence ID" value="NZ_AUYC01000084.1"/>
</dbReference>
<evidence type="ECO:0000313" key="4">
    <source>
        <dbReference type="Proteomes" id="UP000076486"/>
    </source>
</evidence>
<dbReference type="SUPFAM" id="SSF53756">
    <property type="entry name" value="UDP-Glycosyltransferase/glycogen phosphorylase"/>
    <property type="match status" value="1"/>
</dbReference>
<organism evidence="3 4">
    <name type="scientific">Pseudoalteromonas luteoviolacea CPMOR-1</name>
    <dbReference type="NCBI Taxonomy" id="1365248"/>
    <lineage>
        <taxon>Bacteria</taxon>
        <taxon>Pseudomonadati</taxon>
        <taxon>Pseudomonadota</taxon>
        <taxon>Gammaproteobacteria</taxon>
        <taxon>Alteromonadales</taxon>
        <taxon>Pseudoalteromonadaceae</taxon>
        <taxon>Pseudoalteromonas</taxon>
    </lineage>
</organism>
<sequence length="360" mass="40296">MQVSNVLFFGELPPEAVNGVSISNKLNIALLEEFCNVEIAKEETDLKANNSKNKVFSIIKSVIAFSKKAKKGKFDYLYLSAPTSILGLVKVLTVIKIFLAFNKSGRVISHIHRGDLIPFSESSGIARKLTNQLLKSSEHIILLSKGYISTVAECFALDVNKFIYLPNGIESELSSQSGLNKVDKTKAETDDYYLFLSNYIEDKGFQYVISAFNELAPLKLKMFGGETSEGQIESLRKETRNGISVNYSVSGEDKRLALSNAKCIVLMSKNEGLPLVILEALALGKLVVTTKVGFIEDMLGEDYPFYSERTPTSLINKVREIESLPDDVIEQWSTKLKSKFEHEFSRKKRSDVLKCVFKRQ</sequence>
<proteinExistence type="predicted"/>
<evidence type="ECO:0000256" key="1">
    <source>
        <dbReference type="ARBA" id="ARBA00022679"/>
    </source>
</evidence>
<dbReference type="Pfam" id="PF00534">
    <property type="entry name" value="Glycos_transf_1"/>
    <property type="match status" value="1"/>
</dbReference>
<dbReference type="GO" id="GO:0009103">
    <property type="term" value="P:lipopolysaccharide biosynthetic process"/>
    <property type="evidence" value="ECO:0007669"/>
    <property type="project" value="TreeGrafter"/>
</dbReference>
<protein>
    <recommendedName>
        <fullName evidence="2">Glycosyl transferase family 1 domain-containing protein</fullName>
    </recommendedName>
</protein>
<dbReference type="PATRIC" id="fig|1365248.3.peg.5089"/>
<dbReference type="EMBL" id="AUYC01000084">
    <property type="protein sequence ID" value="KZN58215.1"/>
    <property type="molecule type" value="Genomic_DNA"/>
</dbReference>
<evidence type="ECO:0000313" key="3">
    <source>
        <dbReference type="EMBL" id="KZN58215.1"/>
    </source>
</evidence>
<dbReference type="PANTHER" id="PTHR46401">
    <property type="entry name" value="GLYCOSYLTRANSFERASE WBBK-RELATED"/>
    <property type="match status" value="1"/>
</dbReference>
<dbReference type="AlphaFoldDB" id="A0A167HJV6"/>
<dbReference type="InterPro" id="IPR001296">
    <property type="entry name" value="Glyco_trans_1"/>
</dbReference>
<gene>
    <name evidence="3" type="ORF">N473_05590</name>
</gene>
<dbReference type="Proteomes" id="UP000076486">
    <property type="component" value="Unassembled WGS sequence"/>
</dbReference>
<name>A0A167HJV6_9GAMM</name>
<dbReference type="PANTHER" id="PTHR46401:SF2">
    <property type="entry name" value="GLYCOSYLTRANSFERASE WBBK-RELATED"/>
    <property type="match status" value="1"/>
</dbReference>
<comment type="caution">
    <text evidence="3">The sequence shown here is derived from an EMBL/GenBank/DDBJ whole genome shotgun (WGS) entry which is preliminary data.</text>
</comment>
<evidence type="ECO:0000259" key="2">
    <source>
        <dbReference type="Pfam" id="PF00534"/>
    </source>
</evidence>
<keyword evidence="1" id="KW-0808">Transferase</keyword>
<feature type="domain" description="Glycosyl transferase family 1" evidence="2">
    <location>
        <begin position="183"/>
        <end position="325"/>
    </location>
</feature>
<accession>A0A167HJV6</accession>
<dbReference type="CDD" id="cd03801">
    <property type="entry name" value="GT4_PimA-like"/>
    <property type="match status" value="1"/>
</dbReference>
<dbReference type="Gene3D" id="3.40.50.2000">
    <property type="entry name" value="Glycogen Phosphorylase B"/>
    <property type="match status" value="2"/>
</dbReference>
<reference evidence="3 4" key="1">
    <citation type="submission" date="2013-07" db="EMBL/GenBank/DDBJ databases">
        <title>Comparative Genomic and Metabolomic Analysis of Twelve Strains of Pseudoalteromonas luteoviolacea.</title>
        <authorList>
            <person name="Vynne N.G."/>
            <person name="Mansson M."/>
            <person name="Gram L."/>
        </authorList>
    </citation>
    <scope>NUCLEOTIDE SEQUENCE [LARGE SCALE GENOMIC DNA]</scope>
    <source>
        <strain evidence="3 4">CPMOR-1</strain>
    </source>
</reference>
<dbReference type="GO" id="GO:0016757">
    <property type="term" value="F:glycosyltransferase activity"/>
    <property type="evidence" value="ECO:0007669"/>
    <property type="project" value="InterPro"/>
</dbReference>